<evidence type="ECO:0000256" key="13">
    <source>
        <dbReference type="ARBA" id="ARBA00022989"/>
    </source>
</evidence>
<dbReference type="Gene3D" id="3.40.50.300">
    <property type="entry name" value="P-loop containing nucleotide triphosphate hydrolases"/>
    <property type="match status" value="1"/>
</dbReference>
<dbReference type="PANTHER" id="PTHR32309:SF13">
    <property type="entry name" value="FERRIC ENTEROBACTIN TRANSPORT PROTEIN FEPE"/>
    <property type="match status" value="1"/>
</dbReference>
<evidence type="ECO:0000256" key="18">
    <source>
        <dbReference type="SAM" id="Phobius"/>
    </source>
</evidence>
<gene>
    <name evidence="21" type="ORF">GCM10009606_26000</name>
</gene>
<dbReference type="CDD" id="cd05387">
    <property type="entry name" value="BY-kinase"/>
    <property type="match status" value="1"/>
</dbReference>
<dbReference type="Pfam" id="PF13614">
    <property type="entry name" value="AAA_31"/>
    <property type="match status" value="1"/>
</dbReference>
<comment type="caution">
    <text evidence="21">The sequence shown here is derived from an EMBL/GenBank/DDBJ whole genome shotgun (WGS) entry which is preliminary data.</text>
</comment>
<evidence type="ECO:0000259" key="19">
    <source>
        <dbReference type="Pfam" id="PF02706"/>
    </source>
</evidence>
<accession>A0ABP4EY66</accession>
<evidence type="ECO:0000256" key="14">
    <source>
        <dbReference type="ARBA" id="ARBA00023136"/>
    </source>
</evidence>
<sequence length="490" mass="52139">MGGAEDDGTHVELKDYWLAVRHRWRVVVASVAVAVAVAAALTWQATPQYASTASIFVSTSPSDAADAYTGNLFATQRVSSYAELVGKRKLAERVADNLGGGIDPAELQSQVSTSVNPDTVILEITATDPDPVQAREIAQAYAQALSDEVAVLETPQGKNDALVQASIVDNAQVTDTPVSPRPVRNLGLALVLGLLVGLGLAVLRELLDTTLKSTEDVAAVTPAPILGRINADSTAVRRPPAEVLASATPWSESFRVLRTNMQYVEVDHDQKVFVVTSALPAEGKSTTAVNLAVTLAQANQRVALIECDLRRPLIAERLGLDAGVGTTSVLIGKVHLRDALQKYADTDLWVLASGPIPPNPSELLQSNAMEKLIGELRDDFDIVILDAPPLLPVTDAALLAARADGALIVIRHGKTTKDQLTHAIERVEAVDAKVVGVVVNLAPARKAGRSYGYGYGYGYYAYGYPSRPASDGSGKPARDGRRRGRRKPRS</sequence>
<dbReference type="EC" id="2.7.10.2" evidence="5"/>
<keyword evidence="22" id="KW-1185">Reference proteome</keyword>
<evidence type="ECO:0000259" key="20">
    <source>
        <dbReference type="Pfam" id="PF13614"/>
    </source>
</evidence>
<keyword evidence="10" id="KW-0547">Nucleotide-binding</keyword>
<keyword evidence="11" id="KW-0418">Kinase</keyword>
<keyword evidence="14 18" id="KW-0472">Membrane</keyword>
<evidence type="ECO:0000256" key="3">
    <source>
        <dbReference type="ARBA" id="ARBA00007316"/>
    </source>
</evidence>
<dbReference type="InterPro" id="IPR005702">
    <property type="entry name" value="Wzc-like_C"/>
</dbReference>
<evidence type="ECO:0000256" key="15">
    <source>
        <dbReference type="ARBA" id="ARBA00023137"/>
    </source>
</evidence>
<comment type="catalytic activity">
    <reaction evidence="16">
        <text>L-tyrosyl-[protein] + ATP = O-phospho-L-tyrosyl-[protein] + ADP + H(+)</text>
        <dbReference type="Rhea" id="RHEA:10596"/>
        <dbReference type="Rhea" id="RHEA-COMP:10136"/>
        <dbReference type="Rhea" id="RHEA-COMP:20101"/>
        <dbReference type="ChEBI" id="CHEBI:15378"/>
        <dbReference type="ChEBI" id="CHEBI:30616"/>
        <dbReference type="ChEBI" id="CHEBI:46858"/>
        <dbReference type="ChEBI" id="CHEBI:61978"/>
        <dbReference type="ChEBI" id="CHEBI:456216"/>
        <dbReference type="EC" id="2.7.10.2"/>
    </reaction>
</comment>
<evidence type="ECO:0000256" key="17">
    <source>
        <dbReference type="SAM" id="MobiDB-lite"/>
    </source>
</evidence>
<comment type="similarity">
    <text evidence="4">Belongs to the etk/wzc family.</text>
</comment>
<evidence type="ECO:0000256" key="8">
    <source>
        <dbReference type="ARBA" id="ARBA00022679"/>
    </source>
</evidence>
<name>A0ABP4EY66_9ACTN</name>
<keyword evidence="8" id="KW-0808">Transferase</keyword>
<keyword evidence="13 18" id="KW-1133">Transmembrane helix</keyword>
<dbReference type="SUPFAM" id="SSF52540">
    <property type="entry name" value="P-loop containing nucleoside triphosphate hydrolases"/>
    <property type="match status" value="1"/>
</dbReference>
<feature type="region of interest" description="Disordered" evidence="17">
    <location>
        <begin position="466"/>
        <end position="490"/>
    </location>
</feature>
<feature type="domain" description="Polysaccharide chain length determinant N-terminal" evidence="19">
    <location>
        <begin position="11"/>
        <end position="98"/>
    </location>
</feature>
<evidence type="ECO:0000256" key="7">
    <source>
        <dbReference type="ARBA" id="ARBA00022519"/>
    </source>
</evidence>
<evidence type="ECO:0000313" key="21">
    <source>
        <dbReference type="EMBL" id="GAA1145732.1"/>
    </source>
</evidence>
<feature type="transmembrane region" description="Helical" evidence="18">
    <location>
        <begin position="24"/>
        <end position="43"/>
    </location>
</feature>
<evidence type="ECO:0000256" key="9">
    <source>
        <dbReference type="ARBA" id="ARBA00022692"/>
    </source>
</evidence>
<evidence type="ECO:0000256" key="16">
    <source>
        <dbReference type="ARBA" id="ARBA00051245"/>
    </source>
</evidence>
<protein>
    <recommendedName>
        <fullName evidence="5">non-specific protein-tyrosine kinase</fullName>
        <ecNumber evidence="5">2.7.10.2</ecNumber>
    </recommendedName>
</protein>
<keyword evidence="12" id="KW-0067">ATP-binding</keyword>
<feature type="compositionally biased region" description="Basic residues" evidence="17">
    <location>
        <begin position="480"/>
        <end position="490"/>
    </location>
</feature>
<evidence type="ECO:0000256" key="1">
    <source>
        <dbReference type="ARBA" id="ARBA00004429"/>
    </source>
</evidence>
<evidence type="ECO:0000256" key="6">
    <source>
        <dbReference type="ARBA" id="ARBA00022475"/>
    </source>
</evidence>
<comment type="subcellular location">
    <subcellularLocation>
        <location evidence="1">Cell inner membrane</location>
        <topology evidence="1">Multi-pass membrane protein</topology>
    </subcellularLocation>
</comment>
<reference evidence="22" key="1">
    <citation type="journal article" date="2019" name="Int. J. Syst. Evol. Microbiol.">
        <title>The Global Catalogue of Microorganisms (GCM) 10K type strain sequencing project: providing services to taxonomists for standard genome sequencing and annotation.</title>
        <authorList>
            <consortium name="The Broad Institute Genomics Platform"/>
            <consortium name="The Broad Institute Genome Sequencing Center for Infectious Disease"/>
            <person name="Wu L."/>
            <person name="Ma J."/>
        </authorList>
    </citation>
    <scope>NUCLEOTIDE SEQUENCE [LARGE SCALE GENOMIC DNA]</scope>
    <source>
        <strain evidence="22">JCM 11813</strain>
    </source>
</reference>
<dbReference type="EMBL" id="BAAAJE010000012">
    <property type="protein sequence ID" value="GAA1145732.1"/>
    <property type="molecule type" value="Genomic_DNA"/>
</dbReference>
<evidence type="ECO:0000256" key="11">
    <source>
        <dbReference type="ARBA" id="ARBA00022777"/>
    </source>
</evidence>
<feature type="domain" description="AAA" evidence="20">
    <location>
        <begin position="283"/>
        <end position="430"/>
    </location>
</feature>
<dbReference type="Pfam" id="PF02706">
    <property type="entry name" value="Wzz"/>
    <property type="match status" value="1"/>
</dbReference>
<evidence type="ECO:0000256" key="12">
    <source>
        <dbReference type="ARBA" id="ARBA00022840"/>
    </source>
</evidence>
<dbReference type="Proteomes" id="UP001499979">
    <property type="component" value="Unassembled WGS sequence"/>
</dbReference>
<evidence type="ECO:0000256" key="5">
    <source>
        <dbReference type="ARBA" id="ARBA00011903"/>
    </source>
</evidence>
<proteinExistence type="inferred from homology"/>
<dbReference type="InterPro" id="IPR025669">
    <property type="entry name" value="AAA_dom"/>
</dbReference>
<evidence type="ECO:0000313" key="22">
    <source>
        <dbReference type="Proteomes" id="UP001499979"/>
    </source>
</evidence>
<dbReference type="InterPro" id="IPR027417">
    <property type="entry name" value="P-loop_NTPase"/>
</dbReference>
<keyword evidence="6" id="KW-1003">Cell membrane</keyword>
<comment type="similarity">
    <text evidence="3">Belongs to the CpsD/CapB family.</text>
</comment>
<dbReference type="InterPro" id="IPR050445">
    <property type="entry name" value="Bact_polysacc_biosynth/exp"/>
</dbReference>
<evidence type="ECO:0000256" key="10">
    <source>
        <dbReference type="ARBA" id="ARBA00022741"/>
    </source>
</evidence>
<keyword evidence="9 18" id="KW-0812">Transmembrane</keyword>
<comment type="similarity">
    <text evidence="2">Belongs to the CpsC/CapA family.</text>
</comment>
<keyword evidence="7" id="KW-0997">Cell inner membrane</keyword>
<dbReference type="NCBIfam" id="TIGR01007">
    <property type="entry name" value="eps_fam"/>
    <property type="match status" value="1"/>
</dbReference>
<evidence type="ECO:0000256" key="2">
    <source>
        <dbReference type="ARBA" id="ARBA00006683"/>
    </source>
</evidence>
<organism evidence="21 22">
    <name type="scientific">Nocardioides aquiterrae</name>
    <dbReference type="NCBI Taxonomy" id="203799"/>
    <lineage>
        <taxon>Bacteria</taxon>
        <taxon>Bacillati</taxon>
        <taxon>Actinomycetota</taxon>
        <taxon>Actinomycetes</taxon>
        <taxon>Propionibacteriales</taxon>
        <taxon>Nocardioidaceae</taxon>
        <taxon>Nocardioides</taxon>
    </lineage>
</organism>
<dbReference type="PANTHER" id="PTHR32309">
    <property type="entry name" value="TYROSINE-PROTEIN KINASE"/>
    <property type="match status" value="1"/>
</dbReference>
<evidence type="ECO:0000256" key="4">
    <source>
        <dbReference type="ARBA" id="ARBA00008883"/>
    </source>
</evidence>
<dbReference type="InterPro" id="IPR003856">
    <property type="entry name" value="LPS_length_determ_N"/>
</dbReference>
<keyword evidence="15" id="KW-0829">Tyrosine-protein kinase</keyword>